<feature type="region of interest" description="Disordered" evidence="6">
    <location>
        <begin position="271"/>
        <end position="350"/>
    </location>
</feature>
<proteinExistence type="predicted"/>
<feature type="compositionally biased region" description="Low complexity" evidence="6">
    <location>
        <begin position="396"/>
        <end position="410"/>
    </location>
</feature>
<dbReference type="PANTHER" id="PTHR33572:SF18">
    <property type="entry name" value="SPORE DEVELOPMENT REGULATOR VOSA"/>
    <property type="match status" value="1"/>
</dbReference>
<dbReference type="PROSITE" id="PS51821">
    <property type="entry name" value="VELVET"/>
    <property type="match status" value="1"/>
</dbReference>
<gene>
    <name evidence="8" type="ORF">C6P46_005801</name>
</gene>
<feature type="compositionally biased region" description="Basic and acidic residues" evidence="6">
    <location>
        <begin position="284"/>
        <end position="294"/>
    </location>
</feature>
<dbReference type="Pfam" id="PF11754">
    <property type="entry name" value="Velvet"/>
    <property type="match status" value="1"/>
</dbReference>
<keyword evidence="5" id="KW-0539">Nucleus</keyword>
<evidence type="ECO:0000256" key="1">
    <source>
        <dbReference type="ARBA" id="ARBA00004123"/>
    </source>
</evidence>
<dbReference type="InterPro" id="IPR021740">
    <property type="entry name" value="Velvet"/>
</dbReference>
<feature type="compositionally biased region" description="Acidic residues" evidence="6">
    <location>
        <begin position="57"/>
        <end position="71"/>
    </location>
</feature>
<dbReference type="GO" id="GO:0005634">
    <property type="term" value="C:nucleus"/>
    <property type="evidence" value="ECO:0007669"/>
    <property type="project" value="UniProtKB-SubCell"/>
</dbReference>
<feature type="compositionally biased region" description="Basic and acidic residues" evidence="6">
    <location>
        <begin position="7"/>
        <end position="21"/>
    </location>
</feature>
<organism evidence="8 9">
    <name type="scientific">Rhodotorula mucilaginosa</name>
    <name type="common">Yeast</name>
    <name type="synonym">Rhodotorula rubra</name>
    <dbReference type="NCBI Taxonomy" id="5537"/>
    <lineage>
        <taxon>Eukaryota</taxon>
        <taxon>Fungi</taxon>
        <taxon>Dikarya</taxon>
        <taxon>Basidiomycota</taxon>
        <taxon>Pucciniomycotina</taxon>
        <taxon>Microbotryomycetes</taxon>
        <taxon>Sporidiobolales</taxon>
        <taxon>Sporidiobolaceae</taxon>
        <taxon>Rhodotorula</taxon>
    </lineage>
</organism>
<evidence type="ECO:0000256" key="5">
    <source>
        <dbReference type="ARBA" id="ARBA00023242"/>
    </source>
</evidence>
<feature type="domain" description="Velvet" evidence="7">
    <location>
        <begin position="14"/>
        <end position="197"/>
    </location>
</feature>
<sequence>MAAVLDKAGKKQAHERSRYKLEIQQQPRLAYLSEASKRTGKRPLDPPPVIRLRTESADLDDEGDGPEEPEDNAAFSRLTHNLFLFATLLPEDAQTKDDEVRQARNDLVNGTLFSSLSQFRGQSCFAFPDLNVLAEGRWRFCMSLYELSISGVRFKTSVITDAFEVFSHAREVFRNFFARPVPETAPKASFSAKPTSRSSVPRKPTKKPRAASSQSFASRPVQPCYTPLAHIPYQRQRRSSAVDDADELPAQDVARNLPLGAGNFKVYPRVRPSSSSSEILNPEARAEPSADHFRLPKRRIVSAAQPYPPGHPAASAAELDQQHVRSRGKYARTSHADFRNDELETANVTRRRIPSPLPAVLAPLRAHPGQLVDLPPPTKTTSLPRRKVPLRAPTRPSGSPSSSSSSAKHLPPSPPLSNSFADLLAAAAAVEKEDARGGGVTERACVCRQPPDAPCAMDFVGSDPVPKAASSSQDGSSSLSRLLGVGKDAKVIDLEDQSPMFL</sequence>
<dbReference type="EMBL" id="PUHQ01000067">
    <property type="protein sequence ID" value="KAG0658345.1"/>
    <property type="molecule type" value="Genomic_DNA"/>
</dbReference>
<dbReference type="InterPro" id="IPR038491">
    <property type="entry name" value="Velvet_dom_sf"/>
</dbReference>
<evidence type="ECO:0000256" key="6">
    <source>
        <dbReference type="SAM" id="MobiDB-lite"/>
    </source>
</evidence>
<dbReference type="InterPro" id="IPR037525">
    <property type="entry name" value="Velvet_dom"/>
</dbReference>
<comment type="subcellular location">
    <subcellularLocation>
        <location evidence="1">Nucleus</location>
    </subcellularLocation>
</comment>
<feature type="region of interest" description="Disordered" evidence="6">
    <location>
        <begin position="458"/>
        <end position="489"/>
    </location>
</feature>
<dbReference type="Gene3D" id="2.60.40.3960">
    <property type="entry name" value="Velvet domain"/>
    <property type="match status" value="1"/>
</dbReference>
<reference evidence="8 9" key="1">
    <citation type="submission" date="2020-11" db="EMBL/GenBank/DDBJ databases">
        <title>Kefir isolates.</title>
        <authorList>
            <person name="Marcisauskas S."/>
            <person name="Kim Y."/>
            <person name="Blasche S."/>
        </authorList>
    </citation>
    <scope>NUCLEOTIDE SEQUENCE [LARGE SCALE GENOMIC DNA]</scope>
    <source>
        <strain evidence="8 9">KR</strain>
    </source>
</reference>
<protein>
    <recommendedName>
        <fullName evidence="7">Velvet domain-containing protein</fullName>
    </recommendedName>
</protein>
<dbReference type="Proteomes" id="UP000777482">
    <property type="component" value="Unassembled WGS sequence"/>
</dbReference>
<dbReference type="PANTHER" id="PTHR33572">
    <property type="entry name" value="SPORE DEVELOPMENT REGULATOR VOSA"/>
    <property type="match status" value="1"/>
</dbReference>
<feature type="region of interest" description="Disordered" evidence="6">
    <location>
        <begin position="185"/>
        <end position="220"/>
    </location>
</feature>
<comment type="caution">
    <text evidence="8">The sequence shown here is derived from an EMBL/GenBank/DDBJ whole genome shotgun (WGS) entry which is preliminary data.</text>
</comment>
<keyword evidence="2" id="KW-0749">Sporulation</keyword>
<evidence type="ECO:0000256" key="3">
    <source>
        <dbReference type="ARBA" id="ARBA00023015"/>
    </source>
</evidence>
<keyword evidence="9" id="KW-1185">Reference proteome</keyword>
<feature type="region of interest" description="Disordered" evidence="6">
    <location>
        <begin position="1"/>
        <end position="72"/>
    </location>
</feature>
<feature type="region of interest" description="Disordered" evidence="6">
    <location>
        <begin position="368"/>
        <end position="418"/>
    </location>
</feature>
<evidence type="ECO:0000256" key="2">
    <source>
        <dbReference type="ARBA" id="ARBA00022969"/>
    </source>
</evidence>
<dbReference type="OrthoDB" id="5599552at2759"/>
<evidence type="ECO:0000313" key="8">
    <source>
        <dbReference type="EMBL" id="KAG0658345.1"/>
    </source>
</evidence>
<dbReference type="GO" id="GO:0030435">
    <property type="term" value="P:sporulation resulting in formation of a cellular spore"/>
    <property type="evidence" value="ECO:0007669"/>
    <property type="project" value="UniProtKB-KW"/>
</dbReference>
<evidence type="ECO:0000259" key="7">
    <source>
        <dbReference type="PROSITE" id="PS51821"/>
    </source>
</evidence>
<accession>A0A9P7B4K7</accession>
<dbReference type="AlphaFoldDB" id="A0A9P7B4K7"/>
<feature type="compositionally biased region" description="Low complexity" evidence="6">
    <location>
        <begin position="470"/>
        <end position="486"/>
    </location>
</feature>
<name>A0A9P7B4K7_RHOMI</name>
<keyword evidence="3" id="KW-0805">Transcription regulation</keyword>
<evidence type="ECO:0000256" key="4">
    <source>
        <dbReference type="ARBA" id="ARBA00023163"/>
    </source>
</evidence>
<evidence type="ECO:0000313" key="9">
    <source>
        <dbReference type="Proteomes" id="UP000777482"/>
    </source>
</evidence>
<keyword evidence="4" id="KW-0804">Transcription</keyword>